<dbReference type="GO" id="GO:0003677">
    <property type="term" value="F:DNA binding"/>
    <property type="evidence" value="ECO:0007669"/>
    <property type="project" value="InterPro"/>
</dbReference>
<evidence type="ECO:0000313" key="6">
    <source>
        <dbReference type="EMBL" id="RSH77079.1"/>
    </source>
</evidence>
<dbReference type="Gene3D" id="4.10.240.10">
    <property type="entry name" value="Zn(2)-C6 fungal-type DNA-binding domain"/>
    <property type="match status" value="1"/>
</dbReference>
<evidence type="ECO:0000259" key="5">
    <source>
        <dbReference type="PROSITE" id="PS50048"/>
    </source>
</evidence>
<evidence type="ECO:0000256" key="1">
    <source>
        <dbReference type="ARBA" id="ARBA00004123"/>
    </source>
</evidence>
<dbReference type="InterPro" id="IPR001138">
    <property type="entry name" value="Zn2Cys6_DnaBD"/>
</dbReference>
<evidence type="ECO:0000256" key="4">
    <source>
        <dbReference type="SAM" id="MobiDB-lite"/>
    </source>
</evidence>
<dbReference type="OrthoDB" id="424974at2759"/>
<keyword evidence="7" id="KW-1185">Reference proteome</keyword>
<sequence length="850" mass="94248">MSPPPETSRVEPPRKRKKRAHFSCAECRRLKLKCDRQVPCSNCVRRRCVDLCPDGTRPVRATEESLELKERLEALESILASNGIAIPDKMKRSESRELSSSPAPQPDEVRDSAVRDAGTPSSSTAQRTSAIQESPRFAPSVSSARDDPMPTFVPPMPPSALTPVRFDFSHPGPSSHPSQQAQTHYFESPNNVLTGMSPDEQSFGTLVISQSGRSKYLGPTAASEWLKDQEILESPGASRAASPTHRQVDLPDTGEVPAQFPFGGALKAISTEYLLSKLPPLDEACVFVDSYYRYFAWHFDVSPRETFQPLFDRVYSQYASRANLDSLALHELALVFITLALGALHNLELPPNDPLAEEFFNLSKSALAKGQFMIYNTIAAVQTIHIMAHFCLETERGRNGDNAWPLWGLAMRIIQAMGLHRDPSRWNLEPHVVEERRRVFWECHAADIFQANCFSRPNSIHPDYMDTAYPSEMVYSRFSESLSAEKGFATLKFELCGIAGSVLDHAMKVHAPPYSTVMALHEKLTNFEGHVPFHLRCRSVLLALPSRYPDSEVAIRESPEESKRDLHRTFQQFTLYLNITESIMFLHRPYFVRALHEQLPDPTRSVYGQSYLTVVERCNVIIQIVSRIHALHPNVTARHWYFWYHAFNAAVCVGTLILTNPTNPLAGFALAQIDSAIALYTAAVQGRASRRMIHNLQWLLRLRQRANDKMVRAAKAATTGEAGAEAVDGGGGGGGDHGDSDSDVELLGWRTRLIQRAAKSQTATTISLPSPLNSATSASPNAAVAATITNALQAHFAPASDVLARGETNTSPQGASTDALFWDPMLLQDIPDLMGNVNSFTMGWDWDSTV</sequence>
<evidence type="ECO:0000256" key="3">
    <source>
        <dbReference type="ARBA" id="ARBA00023242"/>
    </source>
</evidence>
<dbReference type="STRING" id="105984.A0A427XDV1"/>
<feature type="compositionally biased region" description="Pro residues" evidence="4">
    <location>
        <begin position="151"/>
        <end position="160"/>
    </location>
</feature>
<dbReference type="EMBL" id="RSCE01000018">
    <property type="protein sequence ID" value="RSH77079.1"/>
    <property type="molecule type" value="Genomic_DNA"/>
</dbReference>
<dbReference type="GO" id="GO:0000981">
    <property type="term" value="F:DNA-binding transcription factor activity, RNA polymerase II-specific"/>
    <property type="evidence" value="ECO:0007669"/>
    <property type="project" value="InterPro"/>
</dbReference>
<dbReference type="SMART" id="SM00066">
    <property type="entry name" value="GAL4"/>
    <property type="match status" value="1"/>
</dbReference>
<protein>
    <recommendedName>
        <fullName evidence="5">Zn(2)-C6 fungal-type domain-containing protein</fullName>
    </recommendedName>
</protein>
<evidence type="ECO:0000256" key="2">
    <source>
        <dbReference type="ARBA" id="ARBA00022723"/>
    </source>
</evidence>
<dbReference type="GO" id="GO:0005634">
    <property type="term" value="C:nucleus"/>
    <property type="evidence" value="ECO:0007669"/>
    <property type="project" value="UniProtKB-SubCell"/>
</dbReference>
<dbReference type="InterPro" id="IPR007219">
    <property type="entry name" value="XnlR_reg_dom"/>
</dbReference>
<feature type="region of interest" description="Disordered" evidence="4">
    <location>
        <begin position="86"/>
        <end position="160"/>
    </location>
</feature>
<keyword evidence="2" id="KW-0479">Metal-binding</keyword>
<reference evidence="6 7" key="1">
    <citation type="submission" date="2018-11" db="EMBL/GenBank/DDBJ databases">
        <title>Genome sequence of Apiotrichum porosum DSM 27194.</title>
        <authorList>
            <person name="Aliyu H."/>
            <person name="Gorte O."/>
            <person name="Ochsenreither K."/>
        </authorList>
    </citation>
    <scope>NUCLEOTIDE SEQUENCE [LARGE SCALE GENOMIC DNA]</scope>
    <source>
        <strain evidence="6 7">DSM 27194</strain>
    </source>
</reference>
<feature type="compositionally biased region" description="Basic and acidic residues" evidence="4">
    <location>
        <begin position="88"/>
        <end position="97"/>
    </location>
</feature>
<dbReference type="Proteomes" id="UP000279236">
    <property type="component" value="Unassembled WGS sequence"/>
</dbReference>
<dbReference type="CDD" id="cd00067">
    <property type="entry name" value="GAL4"/>
    <property type="match status" value="1"/>
</dbReference>
<dbReference type="Pfam" id="PF04082">
    <property type="entry name" value="Fungal_trans"/>
    <property type="match status" value="1"/>
</dbReference>
<name>A0A427XDV1_9TREE</name>
<feature type="compositionally biased region" description="Polar residues" evidence="4">
    <location>
        <begin position="119"/>
        <end position="132"/>
    </location>
</feature>
<dbReference type="PANTHER" id="PTHR31001">
    <property type="entry name" value="UNCHARACTERIZED TRANSCRIPTIONAL REGULATORY PROTEIN"/>
    <property type="match status" value="1"/>
</dbReference>
<dbReference type="PANTHER" id="PTHR31001:SF56">
    <property type="entry name" value="ZN(2)-C6 FUNGAL-TYPE DOMAIN-CONTAINING PROTEIN"/>
    <property type="match status" value="1"/>
</dbReference>
<keyword evidence="3" id="KW-0539">Nucleus</keyword>
<dbReference type="GO" id="GO:0008270">
    <property type="term" value="F:zinc ion binding"/>
    <property type="evidence" value="ECO:0007669"/>
    <property type="project" value="InterPro"/>
</dbReference>
<accession>A0A427XDV1</accession>
<dbReference type="SMART" id="SM00906">
    <property type="entry name" value="Fungal_trans"/>
    <property type="match status" value="1"/>
</dbReference>
<dbReference type="InterPro" id="IPR050613">
    <property type="entry name" value="Sec_Metabolite_Reg"/>
</dbReference>
<dbReference type="GO" id="GO:0006351">
    <property type="term" value="P:DNA-templated transcription"/>
    <property type="evidence" value="ECO:0007669"/>
    <property type="project" value="InterPro"/>
</dbReference>
<comment type="subcellular location">
    <subcellularLocation>
        <location evidence="1">Nucleus</location>
    </subcellularLocation>
</comment>
<feature type="domain" description="Zn(2)-C6 fungal-type" evidence="5">
    <location>
        <begin position="23"/>
        <end position="52"/>
    </location>
</feature>
<dbReference type="GeneID" id="39588250"/>
<dbReference type="AlphaFoldDB" id="A0A427XDV1"/>
<organism evidence="6 7">
    <name type="scientific">Apiotrichum porosum</name>
    <dbReference type="NCBI Taxonomy" id="105984"/>
    <lineage>
        <taxon>Eukaryota</taxon>
        <taxon>Fungi</taxon>
        <taxon>Dikarya</taxon>
        <taxon>Basidiomycota</taxon>
        <taxon>Agaricomycotina</taxon>
        <taxon>Tremellomycetes</taxon>
        <taxon>Trichosporonales</taxon>
        <taxon>Trichosporonaceae</taxon>
        <taxon>Apiotrichum</taxon>
    </lineage>
</organism>
<dbReference type="InterPro" id="IPR036864">
    <property type="entry name" value="Zn2-C6_fun-type_DNA-bd_sf"/>
</dbReference>
<evidence type="ECO:0000313" key="7">
    <source>
        <dbReference type="Proteomes" id="UP000279236"/>
    </source>
</evidence>
<dbReference type="PROSITE" id="PS00463">
    <property type="entry name" value="ZN2_CY6_FUNGAL_1"/>
    <property type="match status" value="1"/>
</dbReference>
<dbReference type="SUPFAM" id="SSF57701">
    <property type="entry name" value="Zn2/Cys6 DNA-binding domain"/>
    <property type="match status" value="1"/>
</dbReference>
<proteinExistence type="predicted"/>
<feature type="region of interest" description="Disordered" evidence="4">
    <location>
        <begin position="716"/>
        <end position="742"/>
    </location>
</feature>
<dbReference type="PROSITE" id="PS50048">
    <property type="entry name" value="ZN2_CY6_FUNGAL_2"/>
    <property type="match status" value="1"/>
</dbReference>
<feature type="compositionally biased region" description="Low complexity" evidence="4">
    <location>
        <begin position="716"/>
        <end position="727"/>
    </location>
</feature>
<gene>
    <name evidence="6" type="ORF">EHS24_003707</name>
</gene>
<dbReference type="RefSeq" id="XP_028472226.1">
    <property type="nucleotide sequence ID" value="XM_028619357.1"/>
</dbReference>
<comment type="caution">
    <text evidence="6">The sequence shown here is derived from an EMBL/GenBank/DDBJ whole genome shotgun (WGS) entry which is preliminary data.</text>
</comment>
<dbReference type="CDD" id="cd12148">
    <property type="entry name" value="fungal_TF_MHR"/>
    <property type="match status" value="1"/>
</dbReference>
<dbReference type="Pfam" id="PF00172">
    <property type="entry name" value="Zn_clus"/>
    <property type="match status" value="1"/>
</dbReference>